<keyword evidence="4" id="KW-1185">Reference proteome</keyword>
<organism evidence="3 4">
    <name type="scientific">Aeromicrobium marinum DSM 15272</name>
    <dbReference type="NCBI Taxonomy" id="585531"/>
    <lineage>
        <taxon>Bacteria</taxon>
        <taxon>Bacillati</taxon>
        <taxon>Actinomycetota</taxon>
        <taxon>Actinomycetes</taxon>
        <taxon>Propionibacteriales</taxon>
        <taxon>Nocardioidaceae</taxon>
        <taxon>Aeromicrobium</taxon>
    </lineage>
</organism>
<comment type="caution">
    <text evidence="3">The sequence shown here is derived from an EMBL/GenBank/DDBJ whole genome shotgun (WGS) entry which is preliminary data.</text>
</comment>
<keyword evidence="1 3" id="KW-0378">Hydrolase</keyword>
<dbReference type="GO" id="GO:0016787">
    <property type="term" value="F:hydrolase activity"/>
    <property type="evidence" value="ECO:0007669"/>
    <property type="project" value="UniProtKB-KW"/>
</dbReference>
<reference evidence="3" key="1">
    <citation type="submission" date="2010-08" db="EMBL/GenBank/DDBJ databases">
        <authorList>
            <person name="Muzny D."/>
            <person name="Qin X."/>
            <person name="Buhay C."/>
            <person name="Dugan-Rocha S."/>
            <person name="Ding Y."/>
            <person name="Chen G."/>
            <person name="Hawes A."/>
            <person name="Holder M."/>
            <person name="Jhangiani S."/>
            <person name="Johnson A."/>
            <person name="Khan Z."/>
            <person name="Li Z."/>
            <person name="Liu W."/>
            <person name="Liu X."/>
            <person name="Perez L."/>
            <person name="Shen H."/>
            <person name="Wang Q."/>
            <person name="Watt J."/>
            <person name="Xi L."/>
            <person name="Xin Y."/>
            <person name="Zhou J."/>
            <person name="Deng J."/>
            <person name="Jiang H."/>
            <person name="Liu Y."/>
            <person name="Qu J."/>
            <person name="Song X.-Z."/>
            <person name="Zhang L."/>
            <person name="Villasana D."/>
            <person name="Johnson A."/>
            <person name="Liu J."/>
            <person name="Liyanage D."/>
            <person name="Lorensuhewa L."/>
            <person name="Robinson T."/>
            <person name="Song A."/>
            <person name="Song B.-B."/>
            <person name="Dinh H."/>
            <person name="Thornton R."/>
            <person name="Coyle M."/>
            <person name="Francisco L."/>
            <person name="Jackson L."/>
            <person name="Javaid M."/>
            <person name="Korchina V."/>
            <person name="Kovar C."/>
            <person name="Mata R."/>
            <person name="Mathew T."/>
            <person name="Ngo R."/>
            <person name="Nguyen L."/>
            <person name="Nguyen N."/>
            <person name="Okwuonu G."/>
            <person name="Ongeri F."/>
            <person name="Pham C."/>
            <person name="Simmons D."/>
            <person name="Wilczek-Boney K."/>
            <person name="Hale W."/>
            <person name="Jakkamsetti A."/>
            <person name="Pham P."/>
            <person name="Ruth R."/>
            <person name="San Lucas F."/>
            <person name="Warren J."/>
            <person name="Zhang J."/>
            <person name="Zhao Z."/>
            <person name="Zhou C."/>
            <person name="Zhu D."/>
            <person name="Lee S."/>
            <person name="Bess C."/>
            <person name="Blankenburg K."/>
            <person name="Forbes L."/>
            <person name="Fu Q."/>
            <person name="Gubbala S."/>
            <person name="Hirani K."/>
            <person name="Jayaseelan J.C."/>
            <person name="Lara F."/>
            <person name="Munidasa M."/>
            <person name="Palculict T."/>
            <person name="Patil S."/>
            <person name="Pu L.-L."/>
            <person name="Saada N."/>
            <person name="Tang L."/>
            <person name="Weissenberger G."/>
            <person name="Zhu Y."/>
            <person name="Hemphill L."/>
            <person name="Shang Y."/>
            <person name="Youmans B."/>
            <person name="Ayvaz T."/>
            <person name="Ross M."/>
            <person name="Santibanez J."/>
            <person name="Aqrawi P."/>
            <person name="Gross S."/>
            <person name="Joshi V."/>
            <person name="Fowler G."/>
            <person name="Nazareth L."/>
            <person name="Reid J."/>
            <person name="Worley K."/>
            <person name="Petrosino J."/>
            <person name="Highlander S."/>
            <person name="Gibbs R."/>
        </authorList>
    </citation>
    <scope>NUCLEOTIDE SEQUENCE [LARGE SCALE GENOMIC DNA]</scope>
    <source>
        <strain evidence="3">DSM 15272</strain>
    </source>
</reference>
<dbReference type="InterPro" id="IPR050300">
    <property type="entry name" value="GDXG_lipolytic_enzyme"/>
</dbReference>
<evidence type="ECO:0000313" key="3">
    <source>
        <dbReference type="EMBL" id="EFQ82927.1"/>
    </source>
</evidence>
<dbReference type="AlphaFoldDB" id="E2SCH4"/>
<dbReference type="InterPro" id="IPR013094">
    <property type="entry name" value="AB_hydrolase_3"/>
</dbReference>
<dbReference type="STRING" id="585531.HMPREF0063_12136"/>
<dbReference type="SUPFAM" id="SSF53474">
    <property type="entry name" value="alpha/beta-Hydrolases"/>
    <property type="match status" value="1"/>
</dbReference>
<protein>
    <submittedName>
        <fullName evidence="3">Hydrolase, alpha/beta domain protein</fullName>
    </submittedName>
</protein>
<dbReference type="RefSeq" id="WP_007077228.1">
    <property type="nucleotide sequence ID" value="NZ_CM001024.1"/>
</dbReference>
<dbReference type="EMBL" id="ACLF03000006">
    <property type="protein sequence ID" value="EFQ82927.1"/>
    <property type="molecule type" value="Genomic_DNA"/>
</dbReference>
<accession>E2SCH4</accession>
<dbReference type="HOGENOM" id="CLU_012494_13_4_11"/>
<evidence type="ECO:0000256" key="1">
    <source>
        <dbReference type="ARBA" id="ARBA00022801"/>
    </source>
</evidence>
<dbReference type="Gene3D" id="3.40.50.1820">
    <property type="entry name" value="alpha/beta hydrolase"/>
    <property type="match status" value="1"/>
</dbReference>
<evidence type="ECO:0000313" key="4">
    <source>
        <dbReference type="Proteomes" id="UP000003111"/>
    </source>
</evidence>
<dbReference type="PANTHER" id="PTHR48081:SF8">
    <property type="entry name" value="ALPHA_BETA HYDROLASE FOLD-3 DOMAIN-CONTAINING PROTEIN-RELATED"/>
    <property type="match status" value="1"/>
</dbReference>
<dbReference type="PANTHER" id="PTHR48081">
    <property type="entry name" value="AB HYDROLASE SUPERFAMILY PROTEIN C4A8.06C"/>
    <property type="match status" value="1"/>
</dbReference>
<dbReference type="OrthoDB" id="9803828at2"/>
<dbReference type="Proteomes" id="UP000003111">
    <property type="component" value="Unassembled WGS sequence"/>
</dbReference>
<dbReference type="eggNOG" id="COG0657">
    <property type="taxonomic scope" value="Bacteria"/>
</dbReference>
<dbReference type="InterPro" id="IPR029058">
    <property type="entry name" value="AB_hydrolase_fold"/>
</dbReference>
<feature type="domain" description="Alpha/beta hydrolase fold-3" evidence="2">
    <location>
        <begin position="76"/>
        <end position="268"/>
    </location>
</feature>
<sequence length="294" mass="31634">MTSWQLQAVNVFLRLTKKRRYATAARGVHALHHGRDHADPPRGLAGRITGRPLATGELLTVAGASRVDGQDTGDALVYLHGGAFVHGMAPQHWMLVAHLAEHTGLDVHVVRYGLAPTHGIDDAHTLLAELATTLRDRRLHVLGDSAGGNLALLLAQFHGEHLTIAGMTLLAPWLDVSLANPEVDAVEPTDPWLSRAGMHPIAERWAGPHARDSARVSPLFGDLSDLPPTLVMVGSRDVCLPDALLLRDRATPAGRVSLTVADGAPHVYPLLPVPEGRTGRTEIVTHVRRTFDAE</sequence>
<gene>
    <name evidence="3" type="ORF">HMPREF0063_12136</name>
</gene>
<dbReference type="Pfam" id="PF07859">
    <property type="entry name" value="Abhydrolase_3"/>
    <property type="match status" value="1"/>
</dbReference>
<proteinExistence type="predicted"/>
<evidence type="ECO:0000259" key="2">
    <source>
        <dbReference type="Pfam" id="PF07859"/>
    </source>
</evidence>
<name>E2SCH4_9ACTN</name>